<evidence type="ECO:0000313" key="2">
    <source>
        <dbReference type="EMBL" id="KGJ88448.1"/>
    </source>
</evidence>
<reference evidence="2 3" key="1">
    <citation type="submission" date="2014-08" db="EMBL/GenBank/DDBJ databases">
        <title>Genomic and Phenotypic Diversity of Colwellia psychrerythraea strains from Disparate Marine Basins.</title>
        <authorList>
            <person name="Techtmann S.M."/>
            <person name="Stelling S.C."/>
            <person name="Utturkar S.M."/>
            <person name="Alshibli N."/>
            <person name="Harris A."/>
            <person name="Brown S.D."/>
            <person name="Hazen T.C."/>
        </authorList>
    </citation>
    <scope>NUCLEOTIDE SEQUENCE [LARGE SCALE GENOMIC DNA]</scope>
    <source>
        <strain evidence="2 3">ND2E</strain>
    </source>
</reference>
<accession>A0A099KFP3</accession>
<dbReference type="GO" id="GO:0032259">
    <property type="term" value="P:methylation"/>
    <property type="evidence" value="ECO:0007669"/>
    <property type="project" value="UniProtKB-KW"/>
</dbReference>
<dbReference type="SUPFAM" id="SSF53790">
    <property type="entry name" value="Tetrapyrrole methylase"/>
    <property type="match status" value="1"/>
</dbReference>
<dbReference type="Pfam" id="PF00590">
    <property type="entry name" value="TP_methylase"/>
    <property type="match status" value="1"/>
</dbReference>
<gene>
    <name evidence="2" type="ORF">ND2E_3983</name>
</gene>
<dbReference type="InterPro" id="IPR014777">
    <property type="entry name" value="4pyrrole_Mease_sub1"/>
</dbReference>
<keyword evidence="2" id="KW-0489">Methyltransferase</keyword>
<sequence>MSGSLVCVGTGMTLGAHISPIAKSHIEQAEVVFSLMANGFAEKWLEGMNSDVRSLQCYYQEGKNRNITYNEMVEAILAEVRNGKKVVAAFYGHPGVFACISHRAIKKAELENLPASMEPGISAEDCLYADLGIDPGKTGCSHYETSQFMFYKRNVDTSAHLILWQVALAGDKSLAKFSTGSAYRQVLVDLLLEYYPSDHQVILYQAKGIAIDTMRADTIALTELVDAELLMHTTLVIPPCSKMQTNEAVLAKLAAIDAKEERAKKGPVLSLVL</sequence>
<dbReference type="InterPro" id="IPR035996">
    <property type="entry name" value="4pyrrol_Methylase_sf"/>
</dbReference>
<dbReference type="Gene3D" id="3.40.1010.10">
    <property type="entry name" value="Cobalt-precorrin-4 Transmethylase, Domain 1"/>
    <property type="match status" value="1"/>
</dbReference>
<name>A0A099KFP3_COLPS</name>
<dbReference type="AlphaFoldDB" id="A0A099KFP3"/>
<dbReference type="GO" id="GO:0008168">
    <property type="term" value="F:methyltransferase activity"/>
    <property type="evidence" value="ECO:0007669"/>
    <property type="project" value="UniProtKB-KW"/>
</dbReference>
<dbReference type="EMBL" id="JQED01000046">
    <property type="protein sequence ID" value="KGJ88448.1"/>
    <property type="molecule type" value="Genomic_DNA"/>
</dbReference>
<feature type="domain" description="Tetrapyrrole methylase" evidence="1">
    <location>
        <begin position="5"/>
        <end position="211"/>
    </location>
</feature>
<proteinExistence type="predicted"/>
<dbReference type="RefSeq" id="WP_033094982.1">
    <property type="nucleotide sequence ID" value="NZ_JQED01000046.1"/>
</dbReference>
<dbReference type="CDD" id="cd19916">
    <property type="entry name" value="OphMA_like"/>
    <property type="match status" value="1"/>
</dbReference>
<dbReference type="PATRIC" id="fig|28229.4.peg.3321"/>
<evidence type="ECO:0000259" key="1">
    <source>
        <dbReference type="Pfam" id="PF00590"/>
    </source>
</evidence>
<dbReference type="Proteomes" id="UP000029843">
    <property type="component" value="Unassembled WGS sequence"/>
</dbReference>
<dbReference type="OrthoDB" id="1459304at2"/>
<organism evidence="2 3">
    <name type="scientific">Colwellia psychrerythraea</name>
    <name type="common">Vibrio psychroerythus</name>
    <dbReference type="NCBI Taxonomy" id="28229"/>
    <lineage>
        <taxon>Bacteria</taxon>
        <taxon>Pseudomonadati</taxon>
        <taxon>Pseudomonadota</taxon>
        <taxon>Gammaproteobacteria</taxon>
        <taxon>Alteromonadales</taxon>
        <taxon>Colwelliaceae</taxon>
        <taxon>Colwellia</taxon>
    </lineage>
</organism>
<keyword evidence="2" id="KW-0808">Transferase</keyword>
<protein>
    <submittedName>
        <fullName evidence="2">Uroporphyrin-III C/tetrapyrrole (Corrin/Porphyrin) methyltransferase</fullName>
    </submittedName>
</protein>
<comment type="caution">
    <text evidence="2">The sequence shown here is derived from an EMBL/GenBank/DDBJ whole genome shotgun (WGS) entry which is preliminary data.</text>
</comment>
<evidence type="ECO:0000313" key="3">
    <source>
        <dbReference type="Proteomes" id="UP000029843"/>
    </source>
</evidence>
<dbReference type="InterPro" id="IPR000878">
    <property type="entry name" value="4pyrrol_Mease"/>
</dbReference>